<dbReference type="EMBL" id="FNPV01000004">
    <property type="protein sequence ID" value="SDY79118.1"/>
    <property type="molecule type" value="Genomic_DNA"/>
</dbReference>
<sequence length="416" mass="45464">MNEELIIKGKLAKEAANSLSLLSAEEKNHALLQMAEALEQGVHRILEANKEDMRNGRENALSDALMDRLMLTEERIYAMADGLKALRGIEDPIGKVEEMWIGAQGIEIGKMRVPMGVIGMIYEARPNVTVDAAGLCLKTGNAVILRGGSDALHSNRILTELIATAAEKAGCPKGSIQSIEQTGREVVTEFIQMTDYLDVIIPRGGAGLIQTVVKNATVPVIETGIGNCHIFVDENADLEKAKQIVINAKTQRPGVCNALETLLVHKEKAKALLPELLPLLNEKGVEIRGDHFTKEAFEDAIEINDSDYAEEFLDLILAVKVVDSIDEAITHIQRYGTGHSEAIITEHYSNSRKFLRCVDAAAVYVNASTRFTDGEQFGYGAEIGISTQKLHARGPMGLKELTSTKYVIYGDGQIRK</sequence>
<dbReference type="Pfam" id="PF00171">
    <property type="entry name" value="Aldedh"/>
    <property type="match status" value="1"/>
</dbReference>
<evidence type="ECO:0000256" key="4">
    <source>
        <dbReference type="ARBA" id="ARBA00022857"/>
    </source>
</evidence>
<dbReference type="InterPro" id="IPR000965">
    <property type="entry name" value="GPR_dom"/>
</dbReference>
<comment type="pathway">
    <text evidence="1 7">Amino-acid biosynthesis; L-proline biosynthesis; L-glutamate 5-semialdehyde from L-glutamate: step 2/2.</text>
</comment>
<evidence type="ECO:0000256" key="3">
    <source>
        <dbReference type="ARBA" id="ARBA00022650"/>
    </source>
</evidence>
<dbReference type="InterPro" id="IPR015590">
    <property type="entry name" value="Aldehyde_DH_dom"/>
</dbReference>
<dbReference type="UniPathway" id="UPA00098">
    <property type="reaction ID" value="UER00360"/>
</dbReference>
<dbReference type="NCBIfam" id="NF001221">
    <property type="entry name" value="PRK00197.1"/>
    <property type="match status" value="1"/>
</dbReference>
<evidence type="ECO:0000256" key="1">
    <source>
        <dbReference type="ARBA" id="ARBA00004985"/>
    </source>
</evidence>
<dbReference type="InterPro" id="IPR016162">
    <property type="entry name" value="Ald_DH_N"/>
</dbReference>
<protein>
    <recommendedName>
        <fullName evidence="7">Gamma-glutamyl phosphate reductase</fullName>
        <shortName evidence="7">GPR</shortName>
        <ecNumber evidence="7">1.2.1.41</ecNumber>
    </recommendedName>
    <alternativeName>
        <fullName evidence="7">Glutamate-5-semialdehyde dehydrogenase</fullName>
    </alternativeName>
    <alternativeName>
        <fullName evidence="7">Glutamyl-gamma-semialdehyde dehydrogenase</fullName>
        <shortName evidence="7">GSA dehydrogenase</shortName>
    </alternativeName>
</protein>
<dbReference type="GO" id="GO:0004350">
    <property type="term" value="F:glutamate-5-semialdehyde dehydrogenase activity"/>
    <property type="evidence" value="ECO:0007669"/>
    <property type="project" value="UniProtKB-UniRule"/>
</dbReference>
<keyword evidence="10" id="KW-1185">Reference proteome</keyword>
<evidence type="ECO:0000256" key="7">
    <source>
        <dbReference type="HAMAP-Rule" id="MF_00412"/>
    </source>
</evidence>
<comment type="subcellular location">
    <subcellularLocation>
        <location evidence="7">Cytoplasm</location>
    </subcellularLocation>
</comment>
<dbReference type="AlphaFoldDB" id="A0A1H3MRT1"/>
<dbReference type="Gene3D" id="3.40.309.10">
    <property type="entry name" value="Aldehyde Dehydrogenase, Chain A, domain 2"/>
    <property type="match status" value="1"/>
</dbReference>
<dbReference type="InterPro" id="IPR020593">
    <property type="entry name" value="G-glutamylP_reductase_CS"/>
</dbReference>
<gene>
    <name evidence="7" type="primary">proA</name>
    <name evidence="9" type="ORF">SAMN05192546_104245</name>
</gene>
<keyword evidence="3 7" id="KW-0641">Proline biosynthesis</keyword>
<organism evidence="9 10">
    <name type="scientific">Tindallia californiensis</name>
    <dbReference type="NCBI Taxonomy" id="159292"/>
    <lineage>
        <taxon>Bacteria</taxon>
        <taxon>Bacillati</taxon>
        <taxon>Bacillota</taxon>
        <taxon>Clostridia</taxon>
        <taxon>Peptostreptococcales</taxon>
        <taxon>Tindalliaceae</taxon>
        <taxon>Tindallia</taxon>
    </lineage>
</organism>
<proteinExistence type="inferred from homology"/>
<dbReference type="Proteomes" id="UP000199230">
    <property type="component" value="Unassembled WGS sequence"/>
</dbReference>
<evidence type="ECO:0000256" key="6">
    <source>
        <dbReference type="ARBA" id="ARBA00049024"/>
    </source>
</evidence>
<keyword evidence="7" id="KW-0963">Cytoplasm</keyword>
<dbReference type="STRING" id="159292.SAMN05192546_104245"/>
<dbReference type="InterPro" id="IPR012134">
    <property type="entry name" value="Glu-5-SA_DH"/>
</dbReference>
<evidence type="ECO:0000259" key="8">
    <source>
        <dbReference type="Pfam" id="PF00171"/>
    </source>
</evidence>
<feature type="domain" description="Aldehyde dehydrogenase" evidence="8">
    <location>
        <begin position="11"/>
        <end position="277"/>
    </location>
</feature>
<dbReference type="SUPFAM" id="SSF53720">
    <property type="entry name" value="ALDH-like"/>
    <property type="match status" value="1"/>
</dbReference>
<dbReference type="InterPro" id="IPR016163">
    <property type="entry name" value="Ald_DH_C"/>
</dbReference>
<dbReference type="OrthoDB" id="9809970at2"/>
<name>A0A1H3MRT1_9FIRM</name>
<dbReference type="InterPro" id="IPR016161">
    <property type="entry name" value="Ald_DH/histidinol_DH"/>
</dbReference>
<comment type="catalytic activity">
    <reaction evidence="6 7">
        <text>L-glutamate 5-semialdehyde + phosphate + NADP(+) = L-glutamyl 5-phosphate + NADPH + H(+)</text>
        <dbReference type="Rhea" id="RHEA:19541"/>
        <dbReference type="ChEBI" id="CHEBI:15378"/>
        <dbReference type="ChEBI" id="CHEBI:43474"/>
        <dbReference type="ChEBI" id="CHEBI:57783"/>
        <dbReference type="ChEBI" id="CHEBI:58066"/>
        <dbReference type="ChEBI" id="CHEBI:58274"/>
        <dbReference type="ChEBI" id="CHEBI:58349"/>
        <dbReference type="EC" id="1.2.1.41"/>
    </reaction>
</comment>
<dbReference type="CDD" id="cd07079">
    <property type="entry name" value="ALDH_F18-19_ProA-GPR"/>
    <property type="match status" value="1"/>
</dbReference>
<evidence type="ECO:0000313" key="10">
    <source>
        <dbReference type="Proteomes" id="UP000199230"/>
    </source>
</evidence>
<dbReference type="FunFam" id="3.40.309.10:FF:000006">
    <property type="entry name" value="Gamma-glutamyl phosphate reductase"/>
    <property type="match status" value="1"/>
</dbReference>
<dbReference type="PANTHER" id="PTHR11063:SF8">
    <property type="entry name" value="DELTA-1-PYRROLINE-5-CARBOXYLATE SYNTHASE"/>
    <property type="match status" value="1"/>
</dbReference>
<dbReference type="EC" id="1.2.1.41" evidence="7"/>
<accession>A0A1H3MRT1</accession>
<reference evidence="9 10" key="1">
    <citation type="submission" date="2016-10" db="EMBL/GenBank/DDBJ databases">
        <authorList>
            <person name="de Groot N.N."/>
        </authorList>
    </citation>
    <scope>NUCLEOTIDE SEQUENCE [LARGE SCALE GENOMIC DNA]</scope>
    <source>
        <strain evidence="9 10">APO</strain>
    </source>
</reference>
<dbReference type="GO" id="GO:0055129">
    <property type="term" value="P:L-proline biosynthetic process"/>
    <property type="evidence" value="ECO:0007669"/>
    <property type="project" value="UniProtKB-UniRule"/>
</dbReference>
<comment type="function">
    <text evidence="7">Catalyzes the NADPH-dependent reduction of L-glutamate 5-phosphate into L-glutamate 5-semialdehyde and phosphate. The product spontaneously undergoes cyclization to form 1-pyrroline-5-carboxylate.</text>
</comment>
<dbReference type="PIRSF" id="PIRSF000151">
    <property type="entry name" value="GPR"/>
    <property type="match status" value="1"/>
</dbReference>
<comment type="similarity">
    <text evidence="7">Belongs to the gamma-glutamyl phosphate reductase family.</text>
</comment>
<dbReference type="NCBIfam" id="TIGR00407">
    <property type="entry name" value="proA"/>
    <property type="match status" value="1"/>
</dbReference>
<evidence type="ECO:0000256" key="5">
    <source>
        <dbReference type="ARBA" id="ARBA00023002"/>
    </source>
</evidence>
<keyword evidence="4 7" id="KW-0521">NADP</keyword>
<dbReference type="PROSITE" id="PS01223">
    <property type="entry name" value="PROA"/>
    <property type="match status" value="1"/>
</dbReference>
<dbReference type="HAMAP" id="MF_00412">
    <property type="entry name" value="ProA"/>
    <property type="match status" value="1"/>
</dbReference>
<keyword evidence="5 7" id="KW-0560">Oxidoreductase</keyword>
<dbReference type="PANTHER" id="PTHR11063">
    <property type="entry name" value="GLUTAMATE SEMIALDEHYDE DEHYDROGENASE"/>
    <property type="match status" value="1"/>
</dbReference>
<dbReference type="GO" id="GO:0050661">
    <property type="term" value="F:NADP binding"/>
    <property type="evidence" value="ECO:0007669"/>
    <property type="project" value="InterPro"/>
</dbReference>
<dbReference type="Gene3D" id="3.40.605.10">
    <property type="entry name" value="Aldehyde Dehydrogenase, Chain A, domain 1"/>
    <property type="match status" value="1"/>
</dbReference>
<dbReference type="GO" id="GO:0005737">
    <property type="term" value="C:cytoplasm"/>
    <property type="evidence" value="ECO:0007669"/>
    <property type="project" value="UniProtKB-SubCell"/>
</dbReference>
<evidence type="ECO:0000313" key="9">
    <source>
        <dbReference type="EMBL" id="SDY79118.1"/>
    </source>
</evidence>
<keyword evidence="2 7" id="KW-0028">Amino-acid biosynthesis</keyword>
<evidence type="ECO:0000256" key="2">
    <source>
        <dbReference type="ARBA" id="ARBA00022605"/>
    </source>
</evidence>
<dbReference type="RefSeq" id="WP_093312809.1">
    <property type="nucleotide sequence ID" value="NZ_FNPV01000004.1"/>
</dbReference>